<gene>
    <name evidence="1" type="ORF">SEA_TONENILI_223</name>
</gene>
<sequence>MRSPKVIGDPARPYMLRWHILKWRNLPRIYVHKFLRSDDDRAPHNHPWWFISILLWGKYVEHRWIDGVQQTRLRRAPSIAFRPISTRHRVELVEGWYDFNSRYGIRPAWTLIITGRDVRGWGFWCPHERFVPSHEFRGCGE</sequence>
<accession>A0A1C9EHH1</accession>
<dbReference type="Proteomes" id="UP000204231">
    <property type="component" value="Segment"/>
</dbReference>
<organism evidence="1 2">
    <name type="scientific">Mycobacterium phage Tonenili</name>
    <dbReference type="NCBI Taxonomy" id="1891703"/>
    <lineage>
        <taxon>Viruses</taxon>
        <taxon>Duplodnaviria</taxon>
        <taxon>Heunggongvirae</taxon>
        <taxon>Uroviricota</taxon>
        <taxon>Caudoviricetes</taxon>
        <taxon>Ceeclamvirinae</taxon>
        <taxon>Bixzunavirus</taxon>
        <taxon>Bixzunavirus tonenili</taxon>
    </lineage>
</organism>
<reference evidence="1 2" key="1">
    <citation type="submission" date="2016-08" db="EMBL/GenBank/DDBJ databases">
        <authorList>
            <person name="Acevedo E."/>
            <person name="Azhar M."/>
            <person name="Golebiewska U.P."/>
            <person name="Grzywna D."/>
            <person name="Guardiola R."/>
            <person name="Jackson O."/>
            <person name="John N."/>
            <person name="Kanavatsas C."/>
            <person name="Khan S."/>
            <person name="Leong J."/>
            <person name="Mansilla E."/>
            <person name="Muladjanov Y."/>
            <person name="Nouel J."/>
            <person name="Oh S."/>
            <person name="Oppedisano M."/>
            <person name="Sajid A."/>
            <person name="Samper M."/>
            <person name="Ugbeva O."/>
            <person name="Delesalle V.A."/>
            <person name="Garlena R.A."/>
            <person name="Russell D.A."/>
            <person name="Pope W.H."/>
            <person name="Jacobs-Sera D."/>
            <person name="Hendrix R.W."/>
            <person name="Hatfull G.F."/>
        </authorList>
    </citation>
    <scope>NUCLEOTIDE SEQUENCE [LARGE SCALE GENOMIC DNA]</scope>
</reference>
<keyword evidence="2" id="KW-1185">Reference proteome</keyword>
<protein>
    <submittedName>
        <fullName evidence="1">Uncharacterized protein</fullName>
    </submittedName>
</protein>
<evidence type="ECO:0000313" key="2">
    <source>
        <dbReference type="Proteomes" id="UP000204231"/>
    </source>
</evidence>
<proteinExistence type="predicted"/>
<evidence type="ECO:0000313" key="1">
    <source>
        <dbReference type="EMBL" id="AON96943.1"/>
    </source>
</evidence>
<name>A0A1C9EHH1_9CAUD</name>
<dbReference type="KEGG" id="vg:29066621"/>
<dbReference type="OrthoDB" id="22770at10239"/>
<dbReference type="RefSeq" id="YP_009288056.1">
    <property type="nucleotide sequence ID" value="NC_031080.1"/>
</dbReference>
<dbReference type="EMBL" id="KX752698">
    <property type="protein sequence ID" value="AON96943.1"/>
    <property type="molecule type" value="Genomic_DNA"/>
</dbReference>
<dbReference type="GeneID" id="29066621"/>